<keyword evidence="2" id="KW-1185">Reference proteome</keyword>
<protein>
    <submittedName>
        <fullName evidence="1">Uncharacterized protein</fullName>
    </submittedName>
</protein>
<dbReference type="PANTHER" id="PTHR46398">
    <property type="entry name" value="ALPHA/BETA-HYDROLASES SUPERFAMILY PROTEIN"/>
    <property type="match status" value="1"/>
</dbReference>
<organism evidence="1 2">
    <name type="scientific">Castilleja foliolosa</name>
    <dbReference type="NCBI Taxonomy" id="1961234"/>
    <lineage>
        <taxon>Eukaryota</taxon>
        <taxon>Viridiplantae</taxon>
        <taxon>Streptophyta</taxon>
        <taxon>Embryophyta</taxon>
        <taxon>Tracheophyta</taxon>
        <taxon>Spermatophyta</taxon>
        <taxon>Magnoliopsida</taxon>
        <taxon>eudicotyledons</taxon>
        <taxon>Gunneridae</taxon>
        <taxon>Pentapetalae</taxon>
        <taxon>asterids</taxon>
        <taxon>lamiids</taxon>
        <taxon>Lamiales</taxon>
        <taxon>Orobanchaceae</taxon>
        <taxon>Pedicularideae</taxon>
        <taxon>Castillejinae</taxon>
        <taxon>Castilleja</taxon>
    </lineage>
</organism>
<dbReference type="InterPro" id="IPR029058">
    <property type="entry name" value="AB_hydrolase_fold"/>
</dbReference>
<dbReference type="PANTHER" id="PTHR46398:SF5">
    <property type="entry name" value="ALPHA_BETA-HYDROLASES SUPERFAMILY PROTEIN"/>
    <property type="match status" value="1"/>
</dbReference>
<accession>A0ABD3BYS9</accession>
<dbReference type="Gene3D" id="3.40.50.1820">
    <property type="entry name" value="alpha/beta hydrolase"/>
    <property type="match status" value="1"/>
</dbReference>
<reference evidence="2" key="1">
    <citation type="journal article" date="2024" name="IScience">
        <title>Strigolactones Initiate the Formation of Haustorium-like Structures in Castilleja.</title>
        <authorList>
            <person name="Buerger M."/>
            <person name="Peterson D."/>
            <person name="Chory J."/>
        </authorList>
    </citation>
    <scope>NUCLEOTIDE SEQUENCE [LARGE SCALE GENOMIC DNA]</scope>
</reference>
<proteinExistence type="predicted"/>
<evidence type="ECO:0000313" key="2">
    <source>
        <dbReference type="Proteomes" id="UP001632038"/>
    </source>
</evidence>
<evidence type="ECO:0000313" key="1">
    <source>
        <dbReference type="EMBL" id="KAL3622091.1"/>
    </source>
</evidence>
<name>A0ABD3BYS9_9LAMI</name>
<comment type="caution">
    <text evidence="1">The sequence shown here is derived from an EMBL/GenBank/DDBJ whole genome shotgun (WGS) entry which is preliminary data.</text>
</comment>
<dbReference type="EMBL" id="JAVIJP010000060">
    <property type="protein sequence ID" value="KAL3622091.1"/>
    <property type="molecule type" value="Genomic_DNA"/>
</dbReference>
<dbReference type="SUPFAM" id="SSF53474">
    <property type="entry name" value="alpha/beta-Hydrolases"/>
    <property type="match status" value="1"/>
</dbReference>
<gene>
    <name evidence="1" type="ORF">CASFOL_033502</name>
</gene>
<dbReference type="Proteomes" id="UP001632038">
    <property type="component" value="Unassembled WGS sequence"/>
</dbReference>
<sequence>MGPRHCHRVRTHSRLCKHILSVYEDDLRNPPIWALPGGYGMNPDCVVLKKDYVDTEGKVTLYMIYIDHDNLDIILAIRGLNLGKESDILLLLDNKLGQRTYDGGYVHNGLLKAAQYVLEEECGVLGELVEKNRECSLTFVEALARGRCGNAVKNTERLGVYREEED</sequence>
<dbReference type="AlphaFoldDB" id="A0ABD3BYS9"/>